<evidence type="ECO:0000313" key="2">
    <source>
        <dbReference type="EMBL" id="GFQ89273.1"/>
    </source>
</evidence>
<gene>
    <name evidence="2" type="ORF">TNCT_699971</name>
</gene>
<protein>
    <submittedName>
        <fullName evidence="2">Uncharacterized protein</fullName>
    </submittedName>
</protein>
<evidence type="ECO:0000256" key="1">
    <source>
        <dbReference type="SAM" id="MobiDB-lite"/>
    </source>
</evidence>
<keyword evidence="3" id="KW-1185">Reference proteome</keyword>
<proteinExistence type="predicted"/>
<reference evidence="2" key="1">
    <citation type="submission" date="2020-07" db="EMBL/GenBank/DDBJ databases">
        <title>Multicomponent nature underlies the extraordinary mechanical properties of spider dragline silk.</title>
        <authorList>
            <person name="Kono N."/>
            <person name="Nakamura H."/>
            <person name="Mori M."/>
            <person name="Yoshida Y."/>
            <person name="Ohtoshi R."/>
            <person name="Malay A.D."/>
            <person name="Moran D.A.P."/>
            <person name="Tomita M."/>
            <person name="Numata K."/>
            <person name="Arakawa K."/>
        </authorList>
    </citation>
    <scope>NUCLEOTIDE SEQUENCE</scope>
</reference>
<sequence length="126" mass="13871">MNGHEERSPPGKEAMQLGTDPLPTAPTANPTSLAHCAQIKNAEKLIKIKELRIKSQQVLIDIETFDKDCTDPAQLAALIKEKAQAELEVALKMGELKVLFPCPVNCCKYHVNGINSFRTQNSTTQN</sequence>
<accession>A0A8X6FV37</accession>
<name>A0A8X6FV37_TRICU</name>
<evidence type="ECO:0000313" key="3">
    <source>
        <dbReference type="Proteomes" id="UP000887116"/>
    </source>
</evidence>
<feature type="compositionally biased region" description="Basic and acidic residues" evidence="1">
    <location>
        <begin position="1"/>
        <end position="10"/>
    </location>
</feature>
<dbReference type="OrthoDB" id="10419164at2759"/>
<comment type="caution">
    <text evidence="2">The sequence shown here is derived from an EMBL/GenBank/DDBJ whole genome shotgun (WGS) entry which is preliminary data.</text>
</comment>
<dbReference type="Proteomes" id="UP000887116">
    <property type="component" value="Unassembled WGS sequence"/>
</dbReference>
<dbReference type="AlphaFoldDB" id="A0A8X6FV37"/>
<organism evidence="2 3">
    <name type="scientific">Trichonephila clavata</name>
    <name type="common">Joro spider</name>
    <name type="synonym">Nephila clavata</name>
    <dbReference type="NCBI Taxonomy" id="2740835"/>
    <lineage>
        <taxon>Eukaryota</taxon>
        <taxon>Metazoa</taxon>
        <taxon>Ecdysozoa</taxon>
        <taxon>Arthropoda</taxon>
        <taxon>Chelicerata</taxon>
        <taxon>Arachnida</taxon>
        <taxon>Araneae</taxon>
        <taxon>Araneomorphae</taxon>
        <taxon>Entelegynae</taxon>
        <taxon>Araneoidea</taxon>
        <taxon>Nephilidae</taxon>
        <taxon>Trichonephila</taxon>
    </lineage>
</organism>
<dbReference type="EMBL" id="BMAO01023533">
    <property type="protein sequence ID" value="GFQ89273.1"/>
    <property type="molecule type" value="Genomic_DNA"/>
</dbReference>
<feature type="region of interest" description="Disordered" evidence="1">
    <location>
        <begin position="1"/>
        <end position="30"/>
    </location>
</feature>